<dbReference type="EMBL" id="CP017697">
    <property type="protein sequence ID" value="ATO44106.1"/>
    <property type="molecule type" value="Genomic_DNA"/>
</dbReference>
<accession>A0A2D1KPR2</accession>
<keyword evidence="2" id="KW-1185">Reference proteome</keyword>
<organism evidence="1 2">
    <name type="scientific">Loigolactobacillus coryniformis subsp. torquens DSM 20004 = KCTC 3535</name>
    <dbReference type="NCBI Taxonomy" id="1423822"/>
    <lineage>
        <taxon>Bacteria</taxon>
        <taxon>Bacillati</taxon>
        <taxon>Bacillota</taxon>
        <taxon>Bacilli</taxon>
        <taxon>Lactobacillales</taxon>
        <taxon>Lactobacillaceae</taxon>
        <taxon>Loigolactobacillus</taxon>
    </lineage>
</organism>
<dbReference type="InterPro" id="IPR029035">
    <property type="entry name" value="DHS-like_NAD/FAD-binding_dom"/>
</dbReference>
<dbReference type="RefSeq" id="WP_010014355.1">
    <property type="nucleotide sequence ID" value="NZ_AEOS01000288.1"/>
</dbReference>
<gene>
    <name evidence="1" type="ORF">LC20004_09320</name>
</gene>
<dbReference type="AlphaFoldDB" id="A0A2D1KPR2"/>
<dbReference type="OrthoDB" id="394960at2"/>
<name>A0A2D1KPR2_9LACO</name>
<dbReference type="SUPFAM" id="SSF52467">
    <property type="entry name" value="DHS-like NAD/FAD-binding domain"/>
    <property type="match status" value="1"/>
</dbReference>
<evidence type="ECO:0000313" key="2">
    <source>
        <dbReference type="Proteomes" id="UP000223559"/>
    </source>
</evidence>
<proteinExistence type="predicted"/>
<dbReference type="KEGG" id="lcy:LC20004_09320"/>
<reference evidence="1 2" key="1">
    <citation type="submission" date="2016-10" db="EMBL/GenBank/DDBJ databases">
        <title>The whole genome sequencing and assembly of L. cotyniformis subsp. torquens DSM 20004 strain.</title>
        <authorList>
            <person name="Park M.-K."/>
            <person name="Lee Y.-J."/>
            <person name="Yi H."/>
            <person name="Bahn Y.-S."/>
            <person name="Kim J.F."/>
            <person name="Lee D.-W."/>
        </authorList>
    </citation>
    <scope>NUCLEOTIDE SEQUENCE [LARGE SCALE GENOMIC DNA]</scope>
    <source>
        <strain evidence="1 2">DSM 20004</strain>
    </source>
</reference>
<evidence type="ECO:0000313" key="1">
    <source>
        <dbReference type="EMBL" id="ATO44106.1"/>
    </source>
</evidence>
<dbReference type="Proteomes" id="UP000223559">
    <property type="component" value="Chromosome"/>
</dbReference>
<sequence length="228" mass="25681">MENDFKTAKQWLDAADAILISASNGLSIAEGYNIFAHDQAFMTHFAPFAHRYGLTNIIQGVLYPYPDPTERQAFYTALFAYMIDDYAGNPIFQTLKTLITHHDYFVVTSNGDLHFQLNGFAPAKIFEIEGNFKNNQAPAADIHRQQQLFNTFMQRYTDTHLVILELGVGARNQLLKAPLMQLVAQHPTYRYITLNLPSEINIPAAIAAQTIGLAGTIQHSFKEMLKNV</sequence>
<protein>
    <submittedName>
        <fullName evidence="1">Uncharacterized protein</fullName>
    </submittedName>
</protein>